<dbReference type="VEuPathDB" id="TrichDB:TVAGG3_1023580"/>
<proteinExistence type="predicted"/>
<dbReference type="KEGG" id="tva:5468807"/>
<dbReference type="Proteomes" id="UP000001542">
    <property type="component" value="Unassembled WGS sequence"/>
</dbReference>
<name>A2D8J6_TRIV3</name>
<protein>
    <submittedName>
        <fullName evidence="2">Uncharacterized protein</fullName>
    </submittedName>
</protein>
<dbReference type="VEuPathDB" id="TrichDB:TVAGG3_0392810"/>
<feature type="transmembrane region" description="Helical" evidence="1">
    <location>
        <begin position="673"/>
        <end position="696"/>
    </location>
</feature>
<evidence type="ECO:0000256" key="1">
    <source>
        <dbReference type="SAM" id="Phobius"/>
    </source>
</evidence>
<accession>A2D8J6</accession>
<dbReference type="AlphaFoldDB" id="A2D8J6"/>
<evidence type="ECO:0000313" key="3">
    <source>
        <dbReference type="Proteomes" id="UP000001542"/>
    </source>
</evidence>
<organism evidence="2 3">
    <name type="scientific">Trichomonas vaginalis (strain ATCC PRA-98 / G3)</name>
    <dbReference type="NCBI Taxonomy" id="412133"/>
    <lineage>
        <taxon>Eukaryota</taxon>
        <taxon>Metamonada</taxon>
        <taxon>Parabasalia</taxon>
        <taxon>Trichomonadida</taxon>
        <taxon>Trichomonadidae</taxon>
        <taxon>Trichomonas</taxon>
    </lineage>
</organism>
<dbReference type="EMBL" id="DS113179">
    <property type="protein sequence ID" value="EAY23245.1"/>
    <property type="molecule type" value="Genomic_DNA"/>
</dbReference>
<gene>
    <name evidence="2" type="ORF">TVAG_185520</name>
</gene>
<evidence type="ECO:0000313" key="2">
    <source>
        <dbReference type="EMBL" id="EAY23245.1"/>
    </source>
</evidence>
<reference evidence="2" key="1">
    <citation type="submission" date="2006-10" db="EMBL/GenBank/DDBJ databases">
        <authorList>
            <person name="Amadeo P."/>
            <person name="Zhao Q."/>
            <person name="Wortman J."/>
            <person name="Fraser-Liggett C."/>
            <person name="Carlton J."/>
        </authorList>
    </citation>
    <scope>NUCLEOTIDE SEQUENCE</scope>
    <source>
        <strain evidence="2">G3</strain>
    </source>
</reference>
<keyword evidence="1" id="KW-0472">Membrane</keyword>
<keyword evidence="1" id="KW-0812">Transmembrane</keyword>
<reference evidence="2" key="2">
    <citation type="journal article" date="2007" name="Science">
        <title>Draft genome sequence of the sexually transmitted pathogen Trichomonas vaginalis.</title>
        <authorList>
            <person name="Carlton J.M."/>
            <person name="Hirt R.P."/>
            <person name="Silva J.C."/>
            <person name="Delcher A.L."/>
            <person name="Schatz M."/>
            <person name="Zhao Q."/>
            <person name="Wortman J.R."/>
            <person name="Bidwell S.L."/>
            <person name="Alsmark U.C.M."/>
            <person name="Besteiro S."/>
            <person name="Sicheritz-Ponten T."/>
            <person name="Noel C.J."/>
            <person name="Dacks J.B."/>
            <person name="Foster P.G."/>
            <person name="Simillion C."/>
            <person name="Van de Peer Y."/>
            <person name="Miranda-Saavedra D."/>
            <person name="Barton G.J."/>
            <person name="Westrop G.D."/>
            <person name="Mueller S."/>
            <person name="Dessi D."/>
            <person name="Fiori P.L."/>
            <person name="Ren Q."/>
            <person name="Paulsen I."/>
            <person name="Zhang H."/>
            <person name="Bastida-Corcuera F.D."/>
            <person name="Simoes-Barbosa A."/>
            <person name="Brown M.T."/>
            <person name="Hayes R.D."/>
            <person name="Mukherjee M."/>
            <person name="Okumura C.Y."/>
            <person name="Schneider R."/>
            <person name="Smith A.J."/>
            <person name="Vanacova S."/>
            <person name="Villalvazo M."/>
            <person name="Haas B.J."/>
            <person name="Pertea M."/>
            <person name="Feldblyum T.V."/>
            <person name="Utterback T.R."/>
            <person name="Shu C.L."/>
            <person name="Osoegawa K."/>
            <person name="de Jong P.J."/>
            <person name="Hrdy I."/>
            <person name="Horvathova L."/>
            <person name="Zubacova Z."/>
            <person name="Dolezal P."/>
            <person name="Malik S.B."/>
            <person name="Logsdon J.M. Jr."/>
            <person name="Henze K."/>
            <person name="Gupta A."/>
            <person name="Wang C.C."/>
            <person name="Dunne R.L."/>
            <person name="Upcroft J.A."/>
            <person name="Upcroft P."/>
            <person name="White O."/>
            <person name="Salzberg S.L."/>
            <person name="Tang P."/>
            <person name="Chiu C.-H."/>
            <person name="Lee Y.-S."/>
            <person name="Embley T.M."/>
            <person name="Coombs G.H."/>
            <person name="Mottram J.C."/>
            <person name="Tachezy J."/>
            <person name="Fraser-Liggett C.M."/>
            <person name="Johnson P.J."/>
        </authorList>
    </citation>
    <scope>NUCLEOTIDE SEQUENCE [LARGE SCALE GENOMIC DNA]</scope>
    <source>
        <strain evidence="2">G3</strain>
    </source>
</reference>
<dbReference type="InParanoid" id="A2D8J6"/>
<keyword evidence="1" id="KW-1133">Transmembrane helix</keyword>
<keyword evidence="3" id="KW-1185">Reference proteome</keyword>
<dbReference type="SMR" id="A2D8J6"/>
<dbReference type="PANTHER" id="PTHR16861">
    <property type="entry name" value="GLYCOPROTEIN 38"/>
    <property type="match status" value="1"/>
</dbReference>
<dbReference type="PANTHER" id="PTHR16861:SF4">
    <property type="entry name" value="SH3 DOMAIN PROTEIN (AFU_ORTHOLOGUE AFUA_1G13610)"/>
    <property type="match status" value="1"/>
</dbReference>
<sequence>MFFTLFLLRSAHGMDLGEIKDLFTKNGIKLDQDDISKEIKSLINQLADAKTKMLPLIQELTTKFELSPTVEELQTSYNAVSKLMSNKTALVDILTPEMSAQKEELKMLLDEWKIVGKFLRVFGFDDGKIKKVVEAIYKNDKKFTIEDAINALGYPTGYLYYMADGINGIFAEKGITIPDFLAHFFIESKKFLASIKTLSEAIADNKITLVEIFKEFDAAFDTSLSVIDAMRTIFGKTMTLLLYPIVQLIPKSEKEVVSRFTDLVSLYDDILKEALPPMITSQLKDTAGPFMEIARKSIDTKELTIPEDARETFQFISTFFDNQTSLISQTSDASSFQKYFSKDSLIHALMVGDLPLMKGIVVTMIGEKPTDERVKNLVNEITASLDEKERIPVGFNETVVEYLFDNGYPLRGMKVDVTFNELLKEIGFEPYDVDTIKQTIDVLISFFDKHKDAAPVIITKIKRILNEVKNIVTPDTKVSDLIKLCPFGDAVITLLECSSKLDDASINATIEQKAAYFKDFTFQGIKVLPTLDKWIELGNATLDTFLVNVITSSEEGKKSVEQVRKVIAVFNEKKEKITGNDIKNIFGKEYTDFVSALNESTRFTYYTTGQWLNLVTGIDFTPTMNAFYQITASGAQGSVKFAAIADAGNKLEDQQQELGKKYEIGNKKLSTGAIIGIVVAVLAVIAISCFAVYFFVFRKKSVDTASSSQVNLV</sequence>
<dbReference type="VEuPathDB" id="TrichDB:TVAG_185520"/>